<evidence type="ECO:0000313" key="7">
    <source>
        <dbReference type="Proteomes" id="UP001152320"/>
    </source>
</evidence>
<reference evidence="6" key="1">
    <citation type="submission" date="2021-10" db="EMBL/GenBank/DDBJ databases">
        <title>Tropical sea cucumber genome reveals ecological adaptation and Cuvierian tubules defense mechanism.</title>
        <authorList>
            <person name="Chen T."/>
        </authorList>
    </citation>
    <scope>NUCLEOTIDE SEQUENCE</scope>
    <source>
        <strain evidence="6">Nanhai2018</strain>
        <tissue evidence="6">Muscle</tissue>
    </source>
</reference>
<dbReference type="PANTHER" id="PTHR15688:SF1">
    <property type="entry name" value="KINETOCHORE-ASSOCIATED PROTEIN 1"/>
    <property type="match status" value="1"/>
</dbReference>
<evidence type="ECO:0000256" key="1">
    <source>
        <dbReference type="SAM" id="Coils"/>
    </source>
</evidence>
<evidence type="ECO:0000313" key="6">
    <source>
        <dbReference type="EMBL" id="KAJ8044420.1"/>
    </source>
</evidence>
<accession>A0A9Q1CGT4</accession>
<feature type="domain" description="KNTC1 second ARM-repeats" evidence="5">
    <location>
        <begin position="124"/>
        <end position="268"/>
    </location>
</feature>
<organism evidence="6 7">
    <name type="scientific">Holothuria leucospilota</name>
    <name type="common">Black long sea cucumber</name>
    <name type="synonym">Mertensiothuria leucospilota</name>
    <dbReference type="NCBI Taxonomy" id="206669"/>
    <lineage>
        <taxon>Eukaryota</taxon>
        <taxon>Metazoa</taxon>
        <taxon>Echinodermata</taxon>
        <taxon>Eleutherozoa</taxon>
        <taxon>Echinozoa</taxon>
        <taxon>Holothuroidea</taxon>
        <taxon>Aspidochirotacea</taxon>
        <taxon>Aspidochirotida</taxon>
        <taxon>Holothuriidae</taxon>
        <taxon>Holothuria</taxon>
    </lineage>
</organism>
<dbReference type="GO" id="GO:0005737">
    <property type="term" value="C:cytoplasm"/>
    <property type="evidence" value="ECO:0007669"/>
    <property type="project" value="TreeGrafter"/>
</dbReference>
<comment type="caution">
    <text evidence="6">The sequence shown here is derived from an EMBL/GenBank/DDBJ whole genome shotgun (WGS) entry which is preliminary data.</text>
</comment>
<dbReference type="InterPro" id="IPR055405">
    <property type="entry name" value="ARM_KNTC1_3rd"/>
</dbReference>
<keyword evidence="1" id="KW-0175">Coiled coil</keyword>
<keyword evidence="7" id="KW-1185">Reference proteome</keyword>
<feature type="coiled-coil region" evidence="1">
    <location>
        <begin position="865"/>
        <end position="892"/>
    </location>
</feature>
<dbReference type="OrthoDB" id="343783at2759"/>
<dbReference type="GO" id="GO:0000070">
    <property type="term" value="P:mitotic sister chromatid segregation"/>
    <property type="evidence" value="ECO:0007669"/>
    <property type="project" value="TreeGrafter"/>
</dbReference>
<evidence type="ECO:0000259" key="5">
    <source>
        <dbReference type="Pfam" id="PF24516"/>
    </source>
</evidence>
<dbReference type="GO" id="GO:0005828">
    <property type="term" value="C:kinetochore microtubule"/>
    <property type="evidence" value="ECO:0007669"/>
    <property type="project" value="TreeGrafter"/>
</dbReference>
<name>A0A9Q1CGT4_HOLLE</name>
<evidence type="ECO:0000256" key="2">
    <source>
        <dbReference type="SAM" id="MobiDB-lite"/>
    </source>
</evidence>
<evidence type="ECO:0000259" key="4">
    <source>
        <dbReference type="Pfam" id="PF24515"/>
    </source>
</evidence>
<evidence type="ECO:0000259" key="3">
    <source>
        <dbReference type="Pfam" id="PF10493"/>
    </source>
</evidence>
<sequence>MEIRDKTSWPSNGIKLLQLFFHAYQTYTRIGQASGSDNSELIGQLQTVLGQLTGLKNLKERYNCYLSLQLYTQKDVTSIAFVMLDRVVAMELVSKVIKNQVKPYAEHNHLNFDKLLHQYITHHCNSFESRTIAISEYITDIELHLQSVLFMMKRAQLPWSKALQDLVQASLKVDHPVADQLRDNYKLIELGKMLSEYKLGHIDLRNLEFVEVAIYNILQRDGPSVVDHALQLVEIQNKMKPLDVYLIRMQSLLKQNKLDECFDLLHNLEGEMHVKCAKRMTTYGQTYLSEPLPWSLTKEDKQRRLTYCQATIKFLRILLKQSDASVQTVNEWTDLQRHIQCIQELQAEFGVFHHLHDDRSKQEKCEELSEFYNNYDSWKESQGEEESFMGRNPQRPPSGKDTSSCKKISIITRFGKCLGLTEEEVKGHIAMEALQKRNLKEAISRCRDLCEPGCSTEGARVIFDVLQSICQLGGRCSAKQASAIQRALGSSTNLFKTLYDLACIALTCAESDDICDLSELCKHLRFLRDLEKQCETGDYGNTVEIPDSETDAFSNPAWLMEDFFVEDSLVLESGQVLPKAGSFITSCIPSNHMQTTQYQDCRLLGMPVPTCQNTDDGEKSPNTTLSCRLPKLQTTSDDLIQYLMDNQHHQLAFTVVVEAVMTGTAYLDANTLSPSLLSTQMMQGIGEEMKSLKTLMGSKMVISENCASHLLDKIFEAENVDKSLALSFLLVLNKSTATKKLQQLETSAGFNYKKVMVIAEVGHEFAVVSLEDENLQKHYQQVQKLASWGQQLRKLKISFKDAFKKPVSAEFEKLLPVISTHHQVDFDLVKDFCRDFNLNADQAMLMFITQTLLPSDQYKKGASVNSHEELDVKKLENAILEIQDKNLLLNNLVDILQKVDSYDYERIGFILRTLKEQFPLHQEEAVNKQLELLAHLQVYKRISPPSVTEVSQQTSDDSEISDECKNRLPFHALLKQNVWKILSKELIDTTVEQLLPVTQLLKLPSDQVYVTTIQNIILKTKENPAAANASQKLERGKSSVYLEMLEAIKLLLVRVENSQMAVATARAVAKEIPKGPEKVVAFKICIMLAENWVKTTAEDSQEREKAKVTLHYLEEKYRLLATERVLCKYNLDEAKHLQLVNSPKELIVILYQHGSIVSRIKGEITMVPDIHTTAEAIAKINDCNLNEIHQMLLKRWLCKPTTTQEVEEEDMTVDLSSINGMEKEDGSEEDEEKSLMRIKYLLQLQNPKGRVELLLKMAYDESSTFSTKLRTLKCLFDMADSEMLESVSGKTCQQLWEHLQNVAYLSDLESLNFNLDLKTFLQANKQGLVRGMLRKHSQEPKALKLIADLCLKYEVMDVNLWNHLLQQMAKYNMFDDLESTLHCISTISDLQQIPSLGTIWWNMLLQPFKTVRAPLSEEEKAVCRKSLILLHSCPVTCDLDVITLHNHFKKIDMLPEALACLFHLPVTEKSQSVEKFLKTVGSTELGSQLTALKNSHHLLPESQMIEEVLSQFGRPVE</sequence>
<dbReference type="Proteomes" id="UP001152320">
    <property type="component" value="Chromosome 3"/>
</dbReference>
<dbReference type="InterPro" id="IPR052802">
    <property type="entry name" value="KNTC1"/>
</dbReference>
<dbReference type="Pfam" id="PF10493">
    <property type="entry name" value="Rod_C"/>
    <property type="match status" value="1"/>
</dbReference>
<protein>
    <submittedName>
        <fullName evidence="6">Kinetochore-associated protein 1</fullName>
    </submittedName>
</protein>
<feature type="domain" description="RZZ complex subunit KNTC1/ROD C-terminal" evidence="3">
    <location>
        <begin position="964"/>
        <end position="1493"/>
    </location>
</feature>
<dbReference type="GO" id="GO:1903394">
    <property type="term" value="P:protein localization to kinetochore involved in kinetochore assembly"/>
    <property type="evidence" value="ECO:0007669"/>
    <property type="project" value="TreeGrafter"/>
</dbReference>
<proteinExistence type="predicted"/>
<dbReference type="GO" id="GO:1990423">
    <property type="term" value="C:RZZ complex"/>
    <property type="evidence" value="ECO:0007669"/>
    <property type="project" value="TreeGrafter"/>
</dbReference>
<dbReference type="PANTHER" id="PTHR15688">
    <property type="entry name" value="KINETOCHORE-ASSOCIATED PROTEIN 1"/>
    <property type="match status" value="1"/>
</dbReference>
<gene>
    <name evidence="6" type="ORF">HOLleu_07162</name>
</gene>
<dbReference type="GO" id="GO:0031267">
    <property type="term" value="F:small GTPase binding"/>
    <property type="evidence" value="ECO:0007669"/>
    <property type="project" value="TreeGrafter"/>
</dbReference>
<dbReference type="InterPro" id="IPR055404">
    <property type="entry name" value="ARM_KNTC1_2nd"/>
</dbReference>
<dbReference type="GO" id="GO:0007094">
    <property type="term" value="P:mitotic spindle assembly checkpoint signaling"/>
    <property type="evidence" value="ECO:0007669"/>
    <property type="project" value="TreeGrafter"/>
</dbReference>
<feature type="region of interest" description="Disordered" evidence="2">
    <location>
        <begin position="383"/>
        <end position="404"/>
    </location>
</feature>
<dbReference type="Pfam" id="PF24515">
    <property type="entry name" value="ARM_KNTC1_3rd"/>
    <property type="match status" value="1"/>
</dbReference>
<dbReference type="Pfam" id="PF24516">
    <property type="entry name" value="ARM_KNTC1_2nd"/>
    <property type="match status" value="1"/>
</dbReference>
<feature type="domain" description="KNTC1 third ARM-repeats" evidence="4">
    <location>
        <begin position="706"/>
        <end position="912"/>
    </location>
</feature>
<dbReference type="InterPro" id="IPR019527">
    <property type="entry name" value="RZZ-complex_KNTC1/ROD_C"/>
</dbReference>
<dbReference type="EMBL" id="JAIZAY010000003">
    <property type="protein sequence ID" value="KAJ8044420.1"/>
    <property type="molecule type" value="Genomic_DNA"/>
</dbReference>